<dbReference type="EMBL" id="MG963174">
    <property type="protein sequence ID" value="AVR43523.1"/>
    <property type="molecule type" value="Genomic_DNA"/>
</dbReference>
<gene>
    <name evidence="6 9" type="primary">infA</name>
</gene>
<feature type="domain" description="S1-like" evidence="7">
    <location>
        <begin position="1"/>
        <end position="73"/>
    </location>
</feature>
<evidence type="ECO:0000259" key="7">
    <source>
        <dbReference type="PROSITE" id="PS50832"/>
    </source>
</evidence>
<protein>
    <recommendedName>
        <fullName evidence="6">Translation initiation factor IF-1, chloroplastic</fullName>
    </recommendedName>
</protein>
<evidence type="ECO:0000256" key="2">
    <source>
        <dbReference type="ARBA" id="ARBA00010939"/>
    </source>
</evidence>
<dbReference type="PROSITE" id="PS50832">
    <property type="entry name" value="S1_IF1_TYPE"/>
    <property type="match status" value="1"/>
</dbReference>
<dbReference type="GO" id="GO:0019843">
    <property type="term" value="F:rRNA binding"/>
    <property type="evidence" value="ECO:0007669"/>
    <property type="project" value="UniProtKB-UniRule"/>
</dbReference>
<proteinExistence type="inferred from homology"/>
<reference evidence="8" key="3">
    <citation type="journal article" date="2018" name="Conserv Genet Resour">
        <title>The complete chloroplast genome of Taiwania cryptomerioides (Cupressales: Cupressaceae), an endangered relict conifer species endemic to East Asia.</title>
        <authorList>
            <person name="Wang L.-L."/>
            <person name="Shi Y.-L."/>
            <person name="Zhang Q.-L."/>
            <person name="Guo Y.-R."/>
            <person name="Teng H.-M."/>
        </authorList>
    </citation>
    <scope>NUCLEOTIDE SEQUENCE</scope>
</reference>
<name>G4LAW5_TAICR</name>
<dbReference type="HAMAP" id="MF_00075">
    <property type="entry name" value="IF_1"/>
    <property type="match status" value="1"/>
</dbReference>
<dbReference type="AlphaFoldDB" id="G4LAW5"/>
<keyword evidence="4 6" id="KW-0396">Initiation factor</keyword>
<geneLocation type="chloroplast" evidence="9"/>
<dbReference type="Pfam" id="PF01176">
    <property type="entry name" value="eIF-1a"/>
    <property type="match status" value="1"/>
</dbReference>
<evidence type="ECO:0000256" key="6">
    <source>
        <dbReference type="HAMAP-Rule" id="MF_00075"/>
    </source>
</evidence>
<dbReference type="InterPro" id="IPR006196">
    <property type="entry name" value="RNA-binding_domain_S1_IF1"/>
</dbReference>
<comment type="subcellular location">
    <subcellularLocation>
        <location evidence="6">Plastid</location>
        <location evidence="6">Chloroplast</location>
    </subcellularLocation>
</comment>
<dbReference type="EMBL" id="AP012266">
    <property type="protein sequence ID" value="BAK86849.1"/>
    <property type="molecule type" value="Genomic_DNA"/>
</dbReference>
<dbReference type="GO" id="GO:0005829">
    <property type="term" value="C:cytosol"/>
    <property type="evidence" value="ECO:0007669"/>
    <property type="project" value="TreeGrafter"/>
</dbReference>
<dbReference type="SUPFAM" id="SSF50249">
    <property type="entry name" value="Nucleic acid-binding proteins"/>
    <property type="match status" value="1"/>
</dbReference>
<keyword evidence="5 6" id="KW-0648">Protein biosynthesis</keyword>
<evidence type="ECO:0000256" key="5">
    <source>
        <dbReference type="ARBA" id="ARBA00022917"/>
    </source>
</evidence>
<evidence type="ECO:0000313" key="8">
    <source>
        <dbReference type="EMBL" id="AVR43523.1"/>
    </source>
</evidence>
<comment type="subunit">
    <text evidence="3 6">Component of the 30S ribosomal translation pre-initiation complex which assembles on the 30S ribosome in the order IF-2 and IF-3, IF-1 and N-formylmethionyl-tRNA(fMet); mRNA recruitment can occur at any time during PIC assembly.</text>
</comment>
<dbReference type="GeneID" id="11258606"/>
<evidence type="ECO:0000256" key="1">
    <source>
        <dbReference type="ARBA" id="ARBA00003935"/>
    </source>
</evidence>
<keyword evidence="9" id="KW-0150">Chloroplast</keyword>
<sequence>MATKRNYVVLDGEVIVAYPDGIFLVRLDNEMEVLTTISGQMRYRIVRVVPGDRVKVEIPIYDLTRGRIIYRYPVKRNDEFAQDF</sequence>
<evidence type="ECO:0000256" key="3">
    <source>
        <dbReference type="ARBA" id="ARBA00011599"/>
    </source>
</evidence>
<dbReference type="NCBIfam" id="TIGR00008">
    <property type="entry name" value="infA"/>
    <property type="match status" value="1"/>
</dbReference>
<reference evidence="9" key="2">
    <citation type="submission" date="2011-08" db="EMBL/GenBank/DDBJ databases">
        <authorList>
            <person name="Hsu CY."/>
            <person name="Chaw SM."/>
            <person name="Wu CS."/>
        </authorList>
    </citation>
    <scope>NUCLEOTIDE SEQUENCE</scope>
</reference>
<dbReference type="Gene3D" id="2.40.50.140">
    <property type="entry name" value="Nucleic acid-binding proteins"/>
    <property type="match status" value="1"/>
</dbReference>
<organism evidence="9">
    <name type="scientific">Taiwania cryptomerioides</name>
    <name type="common">Coffin tree</name>
    <dbReference type="NCBI Taxonomy" id="50187"/>
    <lineage>
        <taxon>Eukaryota</taxon>
        <taxon>Viridiplantae</taxon>
        <taxon>Streptophyta</taxon>
        <taxon>Embryophyta</taxon>
        <taxon>Tracheophyta</taxon>
        <taxon>Spermatophyta</taxon>
        <taxon>Pinopsida</taxon>
        <taxon>Pinidae</taxon>
        <taxon>Conifers II</taxon>
        <taxon>Cupressales</taxon>
        <taxon>Cupressaceae</taxon>
        <taxon>Taiwania</taxon>
    </lineage>
</organism>
<comment type="function">
    <text evidence="1 6">One of the essential components for the initiation of protein synthesis. Stabilizes the binding of IF-2 and IF-3 on the 30S subunit to which N-formylmethionyl-tRNA(fMet) subsequently binds. Helps modulate mRNA selection, yielding the 30S pre-initiation complex (PIC). Upon addition of the 50S ribosomal subunit IF-1, IF-2 and IF-3 are released leaving the mature 70S translation initiation complex.</text>
</comment>
<dbReference type="GO" id="GO:0043022">
    <property type="term" value="F:ribosome binding"/>
    <property type="evidence" value="ECO:0007669"/>
    <property type="project" value="UniProtKB-UniRule"/>
</dbReference>
<dbReference type="InterPro" id="IPR012340">
    <property type="entry name" value="NA-bd_OB-fold"/>
</dbReference>
<accession>G4LAW5</accession>
<comment type="similarity">
    <text evidence="2 6">Belongs to the IF-1 family.</text>
</comment>
<dbReference type="PANTHER" id="PTHR33370:SF1">
    <property type="entry name" value="TRANSLATION INITIATION FACTOR IF-1, CHLOROPLASTIC"/>
    <property type="match status" value="1"/>
</dbReference>
<evidence type="ECO:0000313" key="9">
    <source>
        <dbReference type="EMBL" id="BAK86849.1"/>
    </source>
</evidence>
<dbReference type="PANTHER" id="PTHR33370">
    <property type="entry name" value="TRANSLATION INITIATION FACTOR IF-1, CHLOROPLASTIC"/>
    <property type="match status" value="1"/>
</dbReference>
<dbReference type="InterPro" id="IPR004368">
    <property type="entry name" value="TIF_IF1"/>
</dbReference>
<keyword evidence="6" id="KW-0699">rRNA-binding</keyword>
<dbReference type="GO" id="GO:0009507">
    <property type="term" value="C:chloroplast"/>
    <property type="evidence" value="ECO:0007669"/>
    <property type="project" value="UniProtKB-SubCell"/>
</dbReference>
<dbReference type="RefSeq" id="YP_004891516.1">
    <property type="nucleotide sequence ID" value="NC_016065.1"/>
</dbReference>
<evidence type="ECO:0000256" key="4">
    <source>
        <dbReference type="ARBA" id="ARBA00022540"/>
    </source>
</evidence>
<reference evidence="9" key="1">
    <citation type="journal article" date="2011" name="Genome Biol. Evol.">
        <title>Loss of different inverted repeat copies from the chloroplast genomes of Pinaceae and cupressophytes and influence of heterotachy on the evaluation of gymnosperm phylogeny.</title>
        <authorList>
            <person name="Wu C.-S."/>
            <person name="Wang Y.-N."/>
            <person name="Hsu C.-Y."/>
            <person name="Lin C.-P."/>
            <person name="Chaw S.-M."/>
        </authorList>
    </citation>
    <scope>NUCLEOTIDE SEQUENCE</scope>
</reference>
<dbReference type="GO" id="GO:0003743">
    <property type="term" value="F:translation initiation factor activity"/>
    <property type="evidence" value="ECO:0007669"/>
    <property type="project" value="UniProtKB-UniRule"/>
</dbReference>
<keyword evidence="6" id="KW-0694">RNA-binding</keyword>
<keyword evidence="9" id="KW-0934">Plastid</keyword>